<accession>A0ABN9G5H5</accession>
<comment type="caution">
    <text evidence="1">The sequence shown here is derived from an EMBL/GenBank/DDBJ whole genome shotgun (WGS) entry which is preliminary data.</text>
</comment>
<proteinExistence type="predicted"/>
<evidence type="ECO:0000313" key="1">
    <source>
        <dbReference type="EMBL" id="CAI9604604.1"/>
    </source>
</evidence>
<evidence type="ECO:0000313" key="2">
    <source>
        <dbReference type="Proteomes" id="UP001162483"/>
    </source>
</evidence>
<sequence length="45" mass="4786">VATRTGVPVLSCHQNRCPRFELTAQTGTPVLVAAQKGTHLLLTAQ</sequence>
<gene>
    <name evidence="1" type="ORF">SPARVUS_LOCUS13487140</name>
</gene>
<protein>
    <submittedName>
        <fullName evidence="1">Uncharacterized protein</fullName>
    </submittedName>
</protein>
<dbReference type="Proteomes" id="UP001162483">
    <property type="component" value="Unassembled WGS sequence"/>
</dbReference>
<organism evidence="1 2">
    <name type="scientific">Staurois parvus</name>
    <dbReference type="NCBI Taxonomy" id="386267"/>
    <lineage>
        <taxon>Eukaryota</taxon>
        <taxon>Metazoa</taxon>
        <taxon>Chordata</taxon>
        <taxon>Craniata</taxon>
        <taxon>Vertebrata</taxon>
        <taxon>Euteleostomi</taxon>
        <taxon>Amphibia</taxon>
        <taxon>Batrachia</taxon>
        <taxon>Anura</taxon>
        <taxon>Neobatrachia</taxon>
        <taxon>Ranoidea</taxon>
        <taxon>Ranidae</taxon>
        <taxon>Staurois</taxon>
    </lineage>
</organism>
<name>A0ABN9G5H5_9NEOB</name>
<feature type="non-terminal residue" evidence="1">
    <location>
        <position position="1"/>
    </location>
</feature>
<reference evidence="1" key="1">
    <citation type="submission" date="2023-05" db="EMBL/GenBank/DDBJ databases">
        <authorList>
            <person name="Stuckert A."/>
        </authorList>
    </citation>
    <scope>NUCLEOTIDE SEQUENCE</scope>
</reference>
<feature type="non-terminal residue" evidence="1">
    <location>
        <position position="45"/>
    </location>
</feature>
<dbReference type="EMBL" id="CATNWA010017998">
    <property type="protein sequence ID" value="CAI9604604.1"/>
    <property type="molecule type" value="Genomic_DNA"/>
</dbReference>
<keyword evidence="2" id="KW-1185">Reference proteome</keyword>